<feature type="domain" description="Rhodopsin" evidence="8">
    <location>
        <begin position="17"/>
        <end position="276"/>
    </location>
</feature>
<gene>
    <name evidence="9" type="ORF">K460DRAFT_320915</name>
</gene>
<dbReference type="RefSeq" id="XP_040783204.1">
    <property type="nucleotide sequence ID" value="XM_040930460.1"/>
</dbReference>
<evidence type="ECO:0000256" key="7">
    <source>
        <dbReference type="SAM" id="Phobius"/>
    </source>
</evidence>
<feature type="transmembrane region" description="Helical" evidence="7">
    <location>
        <begin position="209"/>
        <end position="229"/>
    </location>
</feature>
<proteinExistence type="inferred from homology"/>
<feature type="transmembrane region" description="Helical" evidence="7">
    <location>
        <begin position="98"/>
        <end position="116"/>
    </location>
</feature>
<evidence type="ECO:0000256" key="4">
    <source>
        <dbReference type="ARBA" id="ARBA00023136"/>
    </source>
</evidence>
<reference evidence="9" key="1">
    <citation type="submission" date="2020-01" db="EMBL/GenBank/DDBJ databases">
        <authorList>
            <consortium name="DOE Joint Genome Institute"/>
            <person name="Haridas S."/>
            <person name="Albert R."/>
            <person name="Binder M."/>
            <person name="Bloem J."/>
            <person name="Labutti K."/>
            <person name="Salamov A."/>
            <person name="Andreopoulos B."/>
            <person name="Baker S.E."/>
            <person name="Barry K."/>
            <person name="Bills G."/>
            <person name="Bluhm B.H."/>
            <person name="Cannon C."/>
            <person name="Castanera R."/>
            <person name="Culley D.E."/>
            <person name="Daum C."/>
            <person name="Ezra D."/>
            <person name="Gonzalez J.B."/>
            <person name="Henrissat B."/>
            <person name="Kuo A."/>
            <person name="Liang C."/>
            <person name="Lipzen A."/>
            <person name="Lutzoni F."/>
            <person name="Magnuson J."/>
            <person name="Mondo S."/>
            <person name="Nolan M."/>
            <person name="Ohm R."/>
            <person name="Pangilinan J."/>
            <person name="Park H.-J."/>
            <person name="Ramirez L."/>
            <person name="Alfaro M."/>
            <person name="Sun H."/>
            <person name="Tritt A."/>
            <person name="Yoshinaga Y."/>
            <person name="Zwiers L.-H."/>
            <person name="Turgeon B.G."/>
            <person name="Goodwin S.B."/>
            <person name="Spatafora J.W."/>
            <person name="Crous P.W."/>
            <person name="Grigoriev I.V."/>
        </authorList>
    </citation>
    <scope>NUCLEOTIDE SEQUENCE</scope>
    <source>
        <strain evidence="9">CBS 394.84</strain>
    </source>
</reference>
<dbReference type="InterPro" id="IPR049326">
    <property type="entry name" value="Rhodopsin_dom_fungi"/>
</dbReference>
<name>A0A9P4G830_9PLEO</name>
<keyword evidence="10" id="KW-1185">Reference proteome</keyword>
<dbReference type="OrthoDB" id="444631at2759"/>
<comment type="similarity">
    <text evidence="5">Belongs to the SAT4 family.</text>
</comment>
<evidence type="ECO:0000313" key="10">
    <source>
        <dbReference type="Proteomes" id="UP000800039"/>
    </source>
</evidence>
<dbReference type="Pfam" id="PF20684">
    <property type="entry name" value="Fung_rhodopsin"/>
    <property type="match status" value="1"/>
</dbReference>
<evidence type="ECO:0000259" key="8">
    <source>
        <dbReference type="Pfam" id="PF20684"/>
    </source>
</evidence>
<accession>A0A9P4G830</accession>
<dbReference type="AlphaFoldDB" id="A0A9P4G830"/>
<keyword evidence="3 7" id="KW-1133">Transmembrane helix</keyword>
<keyword evidence="2 7" id="KW-0812">Transmembrane</keyword>
<sequence>MILIWVLWGVSFTLTGLRGFLRWHSQRRLYADDHFVIFGFMSLTGLTAVITCVLPHFFLAGEYSKAVTKNPLTPLPLPQDEFVERTRTSLKLMFSQMLLFWTTLWAAKFSILFFFRRLVKGLPAYIKAWWACFVLVLLLYLASMASNFLTCYPLTRYWSATGCSAPGDLRRADNSIKFATSADVVADAAIMILPLNLLRKLQVSPQQKFGLAVIFSLGTIIIAFAFARLVQVTKATSNPDPTSIADGPVLLSMWSHIESSVSIIVATLPAFRYLLNSRAGRTTPGPSGPQVYGTSQRSGSGVKSKAKRALSGNRWSHDPVMRLPSNERGRKESNDWGSETEL</sequence>
<evidence type="ECO:0000313" key="9">
    <source>
        <dbReference type="EMBL" id="KAF1840641.1"/>
    </source>
</evidence>
<evidence type="ECO:0000256" key="2">
    <source>
        <dbReference type="ARBA" id="ARBA00022692"/>
    </source>
</evidence>
<dbReference type="GeneID" id="63847712"/>
<comment type="subcellular location">
    <subcellularLocation>
        <location evidence="1">Membrane</location>
        <topology evidence="1">Multi-pass membrane protein</topology>
    </subcellularLocation>
</comment>
<evidence type="ECO:0000256" key="6">
    <source>
        <dbReference type="SAM" id="MobiDB-lite"/>
    </source>
</evidence>
<organism evidence="9 10">
    <name type="scientific">Cucurbitaria berberidis CBS 394.84</name>
    <dbReference type="NCBI Taxonomy" id="1168544"/>
    <lineage>
        <taxon>Eukaryota</taxon>
        <taxon>Fungi</taxon>
        <taxon>Dikarya</taxon>
        <taxon>Ascomycota</taxon>
        <taxon>Pezizomycotina</taxon>
        <taxon>Dothideomycetes</taxon>
        <taxon>Pleosporomycetidae</taxon>
        <taxon>Pleosporales</taxon>
        <taxon>Pleosporineae</taxon>
        <taxon>Cucurbitariaceae</taxon>
        <taxon>Cucurbitaria</taxon>
    </lineage>
</organism>
<feature type="compositionally biased region" description="Polar residues" evidence="6">
    <location>
        <begin position="292"/>
        <end position="301"/>
    </location>
</feature>
<evidence type="ECO:0000256" key="3">
    <source>
        <dbReference type="ARBA" id="ARBA00022989"/>
    </source>
</evidence>
<feature type="transmembrane region" description="Helical" evidence="7">
    <location>
        <begin position="128"/>
        <end position="149"/>
    </location>
</feature>
<feature type="region of interest" description="Disordered" evidence="6">
    <location>
        <begin position="282"/>
        <end position="342"/>
    </location>
</feature>
<dbReference type="PANTHER" id="PTHR33048:SF162">
    <property type="entry name" value="SATRATOXIN BIOSYNTHESIS SC1 CLUSTER PROTEIN 4"/>
    <property type="match status" value="1"/>
</dbReference>
<evidence type="ECO:0000256" key="5">
    <source>
        <dbReference type="ARBA" id="ARBA00038359"/>
    </source>
</evidence>
<dbReference type="PANTHER" id="PTHR33048">
    <property type="entry name" value="PTH11-LIKE INTEGRAL MEMBRANE PROTEIN (AFU_ORTHOLOGUE AFUA_5G11245)"/>
    <property type="match status" value="1"/>
</dbReference>
<dbReference type="Proteomes" id="UP000800039">
    <property type="component" value="Unassembled WGS sequence"/>
</dbReference>
<feature type="non-terminal residue" evidence="9">
    <location>
        <position position="342"/>
    </location>
</feature>
<protein>
    <recommendedName>
        <fullName evidence="8">Rhodopsin domain-containing protein</fullName>
    </recommendedName>
</protein>
<evidence type="ECO:0000256" key="1">
    <source>
        <dbReference type="ARBA" id="ARBA00004141"/>
    </source>
</evidence>
<feature type="compositionally biased region" description="Basic and acidic residues" evidence="6">
    <location>
        <begin position="315"/>
        <end position="334"/>
    </location>
</feature>
<keyword evidence="4 7" id="KW-0472">Membrane</keyword>
<feature type="transmembrane region" description="Helical" evidence="7">
    <location>
        <begin position="6"/>
        <end position="23"/>
    </location>
</feature>
<feature type="transmembrane region" description="Helical" evidence="7">
    <location>
        <begin position="249"/>
        <end position="271"/>
    </location>
</feature>
<dbReference type="GO" id="GO:0016020">
    <property type="term" value="C:membrane"/>
    <property type="evidence" value="ECO:0007669"/>
    <property type="project" value="UniProtKB-SubCell"/>
</dbReference>
<feature type="transmembrane region" description="Helical" evidence="7">
    <location>
        <begin position="35"/>
        <end position="58"/>
    </location>
</feature>
<dbReference type="EMBL" id="ML976619">
    <property type="protein sequence ID" value="KAF1840641.1"/>
    <property type="molecule type" value="Genomic_DNA"/>
</dbReference>
<dbReference type="InterPro" id="IPR052337">
    <property type="entry name" value="SAT4-like"/>
</dbReference>
<comment type="caution">
    <text evidence="9">The sequence shown here is derived from an EMBL/GenBank/DDBJ whole genome shotgun (WGS) entry which is preliminary data.</text>
</comment>